<dbReference type="AlphaFoldDB" id="A0A1I8EGZ8"/>
<accession>A0A1I8EGZ8</accession>
<keyword evidence="2" id="KW-0472">Membrane</keyword>
<proteinExistence type="predicted"/>
<feature type="region of interest" description="Disordered" evidence="1">
    <location>
        <begin position="1"/>
        <end position="36"/>
    </location>
</feature>
<evidence type="ECO:0000313" key="3">
    <source>
        <dbReference type="WBParaSite" id="maker-PairedContig_2042-snap-gene-0.7-mRNA-1"/>
    </source>
</evidence>
<organism evidence="3">
    <name type="scientific">Wuchereria bancrofti</name>
    <dbReference type="NCBI Taxonomy" id="6293"/>
    <lineage>
        <taxon>Eukaryota</taxon>
        <taxon>Metazoa</taxon>
        <taxon>Ecdysozoa</taxon>
        <taxon>Nematoda</taxon>
        <taxon>Chromadorea</taxon>
        <taxon>Rhabditida</taxon>
        <taxon>Spirurina</taxon>
        <taxon>Spiruromorpha</taxon>
        <taxon>Filarioidea</taxon>
        <taxon>Onchocercidae</taxon>
        <taxon>Wuchereria</taxon>
    </lineage>
</organism>
<dbReference type="WBParaSite" id="maker-PairedContig_2042-snap-gene-0.7-mRNA-1">
    <property type="protein sequence ID" value="maker-PairedContig_2042-snap-gene-0.7-mRNA-1"/>
    <property type="gene ID" value="maker-PairedContig_2042-snap-gene-0.7"/>
</dbReference>
<evidence type="ECO:0000256" key="1">
    <source>
        <dbReference type="SAM" id="MobiDB-lite"/>
    </source>
</evidence>
<keyword evidence="2" id="KW-1133">Transmembrane helix</keyword>
<feature type="transmembrane region" description="Helical" evidence="2">
    <location>
        <begin position="69"/>
        <end position="88"/>
    </location>
</feature>
<evidence type="ECO:0000256" key="2">
    <source>
        <dbReference type="SAM" id="Phobius"/>
    </source>
</evidence>
<protein>
    <submittedName>
        <fullName evidence="3">Uncharacterized protein</fullName>
    </submittedName>
</protein>
<sequence length="100" mass="11434">MGDKYELIDQNDPNQLIPAVSDAPPGSPSADTTPLVDPEVELLKSTATDLCTKKIEPENKQPKEMPKKLIIMIYVGVIMLNIICLYKLKYKKYWRKKKEQ</sequence>
<reference evidence="3" key="1">
    <citation type="submission" date="2016-11" db="UniProtKB">
        <authorList>
            <consortium name="WormBaseParasite"/>
        </authorList>
    </citation>
    <scope>IDENTIFICATION</scope>
    <source>
        <strain evidence="3">pt0022</strain>
    </source>
</reference>
<name>A0A1I8EGZ8_WUCBA</name>
<keyword evidence="2" id="KW-0812">Transmembrane</keyword>